<name>A0A9N9TWJ5_PHYSR</name>
<keyword evidence="7" id="KW-1185">Reference proteome</keyword>
<dbReference type="CDD" id="cd00104">
    <property type="entry name" value="KAZAL_FS"/>
    <property type="match status" value="2"/>
</dbReference>
<dbReference type="AlphaFoldDB" id="A0A9N9TWJ5"/>
<dbReference type="SUPFAM" id="SSF100895">
    <property type="entry name" value="Kazal-type serine protease inhibitors"/>
    <property type="match status" value="3"/>
</dbReference>
<comment type="subcellular location">
    <subcellularLocation>
        <location evidence="1">Secreted</location>
    </subcellularLocation>
</comment>
<feature type="signal peptide" evidence="4">
    <location>
        <begin position="1"/>
        <end position="20"/>
    </location>
</feature>
<feature type="chain" id="PRO_5040373653" description="Kazal-like domain-containing protein" evidence="4">
    <location>
        <begin position="21"/>
        <end position="259"/>
    </location>
</feature>
<dbReference type="GO" id="GO:0005576">
    <property type="term" value="C:extracellular region"/>
    <property type="evidence" value="ECO:0007669"/>
    <property type="project" value="UniProtKB-SubCell"/>
</dbReference>
<dbReference type="Gene3D" id="3.30.60.30">
    <property type="match status" value="3"/>
</dbReference>
<evidence type="ECO:0000313" key="7">
    <source>
        <dbReference type="Proteomes" id="UP001153712"/>
    </source>
</evidence>
<accession>A0A9N9TWJ5</accession>
<evidence type="ECO:0000256" key="1">
    <source>
        <dbReference type="ARBA" id="ARBA00004613"/>
    </source>
</evidence>
<keyword evidence="4" id="KW-0732">Signal</keyword>
<gene>
    <name evidence="6" type="ORF">PHYEVI_LOCUS8310</name>
</gene>
<dbReference type="InterPro" id="IPR039932">
    <property type="entry name" value="Spink4-like"/>
</dbReference>
<dbReference type="EMBL" id="OU900098">
    <property type="protein sequence ID" value="CAG9861987.1"/>
    <property type="molecule type" value="Genomic_DNA"/>
</dbReference>
<evidence type="ECO:0000313" key="6">
    <source>
        <dbReference type="EMBL" id="CAG9861987.1"/>
    </source>
</evidence>
<dbReference type="Pfam" id="PF07648">
    <property type="entry name" value="Kazal_2"/>
    <property type="match status" value="1"/>
</dbReference>
<dbReference type="PANTHER" id="PTHR21179">
    <property type="entry name" value="SERINE-TYPE ENDOPEPTIDASE INHIBITOR"/>
    <property type="match status" value="1"/>
</dbReference>
<feature type="domain" description="Kazal-like" evidence="5">
    <location>
        <begin position="116"/>
        <end position="168"/>
    </location>
</feature>
<dbReference type="InterPro" id="IPR002350">
    <property type="entry name" value="Kazal_dom"/>
</dbReference>
<keyword evidence="3" id="KW-1015">Disulfide bond</keyword>
<keyword evidence="2" id="KW-0964">Secreted</keyword>
<dbReference type="PANTHER" id="PTHR21179:SF0">
    <property type="entry name" value="SERINE PROTEASE INHIBITOR KAZAL-TYPE 4"/>
    <property type="match status" value="1"/>
</dbReference>
<evidence type="ECO:0000259" key="5">
    <source>
        <dbReference type="PROSITE" id="PS51465"/>
    </source>
</evidence>
<dbReference type="PROSITE" id="PS51465">
    <property type="entry name" value="KAZAL_2"/>
    <property type="match status" value="3"/>
</dbReference>
<sequence length="259" mass="29650">MRFTIYHLFIFAAFISRIQCYGLIKSLFKKINGKPSCSCSDIVQPVCGSDSHTYLNICSLECSHRRYHNVEKVSDGPCNDPFKNKHKKHKHREPHKGSMMDDYSEEESLMDHQHEFGREMACSCSGMLDPVCGTDGVTYLNECYVNCRRMELRGAGGLQAKARGFCRDYMGTNEENIFQYFDCSCMPYYEPVCGSDGRTYPNGCFLQCVNMYYPEIVLVDQNACLDKMEMIVQTGMGMNADYGVVNYNFMNFVPNNPLF</sequence>
<reference evidence="6" key="1">
    <citation type="submission" date="2022-01" db="EMBL/GenBank/DDBJ databases">
        <authorList>
            <person name="King R."/>
        </authorList>
    </citation>
    <scope>NUCLEOTIDE SEQUENCE</scope>
</reference>
<protein>
    <recommendedName>
        <fullName evidence="5">Kazal-like domain-containing protein</fullName>
    </recommendedName>
</protein>
<organism evidence="6 7">
    <name type="scientific">Phyllotreta striolata</name>
    <name type="common">Striped flea beetle</name>
    <name type="synonym">Crioceris striolata</name>
    <dbReference type="NCBI Taxonomy" id="444603"/>
    <lineage>
        <taxon>Eukaryota</taxon>
        <taxon>Metazoa</taxon>
        <taxon>Ecdysozoa</taxon>
        <taxon>Arthropoda</taxon>
        <taxon>Hexapoda</taxon>
        <taxon>Insecta</taxon>
        <taxon>Pterygota</taxon>
        <taxon>Neoptera</taxon>
        <taxon>Endopterygota</taxon>
        <taxon>Coleoptera</taxon>
        <taxon>Polyphaga</taxon>
        <taxon>Cucujiformia</taxon>
        <taxon>Chrysomeloidea</taxon>
        <taxon>Chrysomelidae</taxon>
        <taxon>Galerucinae</taxon>
        <taxon>Alticini</taxon>
        <taxon>Phyllotreta</taxon>
    </lineage>
</organism>
<evidence type="ECO:0000256" key="2">
    <source>
        <dbReference type="ARBA" id="ARBA00022525"/>
    </source>
</evidence>
<dbReference type="OrthoDB" id="126772at2759"/>
<proteinExistence type="predicted"/>
<dbReference type="PROSITE" id="PS00282">
    <property type="entry name" value="KAZAL_1"/>
    <property type="match status" value="1"/>
</dbReference>
<evidence type="ECO:0000256" key="3">
    <source>
        <dbReference type="ARBA" id="ARBA00023157"/>
    </source>
</evidence>
<dbReference type="Pfam" id="PF00050">
    <property type="entry name" value="Kazal_1"/>
    <property type="match status" value="2"/>
</dbReference>
<dbReference type="Proteomes" id="UP001153712">
    <property type="component" value="Chromosome 5"/>
</dbReference>
<feature type="domain" description="Kazal-like" evidence="5">
    <location>
        <begin position="177"/>
        <end position="210"/>
    </location>
</feature>
<dbReference type="SMART" id="SM00280">
    <property type="entry name" value="KAZAL"/>
    <property type="match status" value="3"/>
</dbReference>
<dbReference type="InterPro" id="IPR036058">
    <property type="entry name" value="Kazal_dom_sf"/>
</dbReference>
<evidence type="ECO:0000256" key="4">
    <source>
        <dbReference type="SAM" id="SignalP"/>
    </source>
</evidence>
<feature type="domain" description="Kazal-like" evidence="5">
    <location>
        <begin position="31"/>
        <end position="80"/>
    </location>
</feature>
<dbReference type="GO" id="GO:0004867">
    <property type="term" value="F:serine-type endopeptidase inhibitor activity"/>
    <property type="evidence" value="ECO:0007669"/>
    <property type="project" value="InterPro"/>
</dbReference>